<feature type="transmembrane region" description="Helical" evidence="4">
    <location>
        <begin position="279"/>
        <end position="300"/>
    </location>
</feature>
<dbReference type="Pfam" id="PF12833">
    <property type="entry name" value="HTH_18"/>
    <property type="match status" value="1"/>
</dbReference>
<dbReference type="InterPro" id="IPR020449">
    <property type="entry name" value="Tscrpt_reg_AraC-type_HTH"/>
</dbReference>
<evidence type="ECO:0000256" key="4">
    <source>
        <dbReference type="SAM" id="Phobius"/>
    </source>
</evidence>
<dbReference type="Proteomes" id="UP001204445">
    <property type="component" value="Unassembled WGS sequence"/>
</dbReference>
<protein>
    <submittedName>
        <fullName evidence="6">AraC-like DNA-binding protein</fullName>
    </submittedName>
</protein>
<keyword evidence="4" id="KW-0472">Membrane</keyword>
<dbReference type="GO" id="GO:0043565">
    <property type="term" value="F:sequence-specific DNA binding"/>
    <property type="evidence" value="ECO:0007669"/>
    <property type="project" value="InterPro"/>
</dbReference>
<dbReference type="PANTHER" id="PTHR46796:SF6">
    <property type="entry name" value="ARAC SUBFAMILY"/>
    <property type="match status" value="1"/>
</dbReference>
<keyword evidence="2 6" id="KW-0238">DNA-binding</keyword>
<keyword evidence="3" id="KW-0804">Transcription</keyword>
<reference evidence="6" key="1">
    <citation type="submission" date="2022-08" db="EMBL/GenBank/DDBJ databases">
        <title>Genomic Encyclopedia of Type Strains, Phase III (KMG-III): the genomes of soil and plant-associated and newly described type strains.</title>
        <authorList>
            <person name="Whitman W."/>
        </authorList>
    </citation>
    <scope>NUCLEOTIDE SEQUENCE</scope>
    <source>
        <strain evidence="6">HMT 1</strain>
    </source>
</reference>
<evidence type="ECO:0000313" key="6">
    <source>
        <dbReference type="EMBL" id="MCS3904552.1"/>
    </source>
</evidence>
<keyword evidence="7" id="KW-1185">Reference proteome</keyword>
<name>A0AAE3HNI4_9GAMM</name>
<dbReference type="EMBL" id="JANUCT010000026">
    <property type="protein sequence ID" value="MCS3904552.1"/>
    <property type="molecule type" value="Genomic_DNA"/>
</dbReference>
<dbReference type="RefSeq" id="WP_259057690.1">
    <property type="nucleotide sequence ID" value="NZ_JANUCT010000026.1"/>
</dbReference>
<dbReference type="InterPro" id="IPR018060">
    <property type="entry name" value="HTH_AraC"/>
</dbReference>
<dbReference type="SMART" id="SM00342">
    <property type="entry name" value="HTH_ARAC"/>
    <property type="match status" value="1"/>
</dbReference>
<proteinExistence type="predicted"/>
<dbReference type="PROSITE" id="PS01124">
    <property type="entry name" value="HTH_ARAC_FAMILY_2"/>
    <property type="match status" value="1"/>
</dbReference>
<dbReference type="InterPro" id="IPR050204">
    <property type="entry name" value="AraC_XylS_family_regulators"/>
</dbReference>
<dbReference type="InterPro" id="IPR009057">
    <property type="entry name" value="Homeodomain-like_sf"/>
</dbReference>
<feature type="domain" description="HTH araC/xylS-type" evidence="5">
    <location>
        <begin position="216"/>
        <end position="317"/>
    </location>
</feature>
<keyword evidence="1" id="KW-0805">Transcription regulation</keyword>
<evidence type="ECO:0000313" key="7">
    <source>
        <dbReference type="Proteomes" id="UP001204445"/>
    </source>
</evidence>
<dbReference type="AlphaFoldDB" id="A0AAE3HNI4"/>
<accession>A0AAE3HNI4</accession>
<keyword evidence="4" id="KW-0812">Transmembrane</keyword>
<dbReference type="PANTHER" id="PTHR46796">
    <property type="entry name" value="HTH-TYPE TRANSCRIPTIONAL ACTIVATOR RHAS-RELATED"/>
    <property type="match status" value="1"/>
</dbReference>
<evidence type="ECO:0000256" key="3">
    <source>
        <dbReference type="ARBA" id="ARBA00023163"/>
    </source>
</evidence>
<dbReference type="SUPFAM" id="SSF46689">
    <property type="entry name" value="Homeodomain-like"/>
    <property type="match status" value="1"/>
</dbReference>
<evidence type="ECO:0000256" key="2">
    <source>
        <dbReference type="ARBA" id="ARBA00023125"/>
    </source>
</evidence>
<gene>
    <name evidence="6" type="ORF">J2T55_002591</name>
</gene>
<evidence type="ECO:0000256" key="1">
    <source>
        <dbReference type="ARBA" id="ARBA00023015"/>
    </source>
</evidence>
<keyword evidence="4" id="KW-1133">Transmembrane helix</keyword>
<comment type="caution">
    <text evidence="6">The sequence shown here is derived from an EMBL/GenBank/DDBJ whole genome shotgun (WGS) entry which is preliminary data.</text>
</comment>
<sequence>MAFLKFSTDDYALPDRVEALRDTYAAIANIDVSLKSDAPVHVLTDIQLLPGVSIGRINCTPLRAQRGKPQVADGNDDLVFLINAADSGVWGSGLKGHDDVFCRPGEGTFILRDYTGHIESADYTRNLLSIAFPRATLAPLITDLDRVAGNKVGASEAFRHLAAYAVRLVQQGVSLTPDEAMSAATHLHDLAQLALGGKPDMQALACGRGLRAARLRAIKADIAANAMQADLSLDQVAARHAISPSYVRALFDFAGTTFTDYVLEQRLARAHRLLSDRRYAYQTVSSIVFGCGFNNLSWFYRAFRRRYGMTPSDLRQRPCPAID</sequence>
<organism evidence="6 7">
    <name type="scientific">Methylohalomonas lacus</name>
    <dbReference type="NCBI Taxonomy" id="398773"/>
    <lineage>
        <taxon>Bacteria</taxon>
        <taxon>Pseudomonadati</taxon>
        <taxon>Pseudomonadota</taxon>
        <taxon>Gammaproteobacteria</taxon>
        <taxon>Methylohalomonadales</taxon>
        <taxon>Methylohalomonadaceae</taxon>
        <taxon>Methylohalomonas</taxon>
    </lineage>
</organism>
<dbReference type="Gene3D" id="1.10.10.60">
    <property type="entry name" value="Homeodomain-like"/>
    <property type="match status" value="1"/>
</dbReference>
<evidence type="ECO:0000259" key="5">
    <source>
        <dbReference type="PROSITE" id="PS01124"/>
    </source>
</evidence>
<dbReference type="PRINTS" id="PR00032">
    <property type="entry name" value="HTHARAC"/>
</dbReference>
<dbReference type="GO" id="GO:0003700">
    <property type="term" value="F:DNA-binding transcription factor activity"/>
    <property type="evidence" value="ECO:0007669"/>
    <property type="project" value="InterPro"/>
</dbReference>